<feature type="chain" id="PRO_5030606241" description="cellulase" evidence="9">
    <location>
        <begin position="19"/>
        <end position="472"/>
    </location>
</feature>
<keyword evidence="4" id="KW-0378">Hydrolase</keyword>
<dbReference type="PANTHER" id="PTHR22298">
    <property type="entry name" value="ENDO-1,4-BETA-GLUCANASE"/>
    <property type="match status" value="1"/>
</dbReference>
<evidence type="ECO:0000256" key="2">
    <source>
        <dbReference type="ARBA" id="ARBA00007072"/>
    </source>
</evidence>
<proteinExistence type="inferred from homology"/>
<evidence type="ECO:0000256" key="7">
    <source>
        <dbReference type="ARBA" id="ARBA00023295"/>
    </source>
</evidence>
<evidence type="ECO:0000256" key="4">
    <source>
        <dbReference type="ARBA" id="ARBA00022801"/>
    </source>
</evidence>
<dbReference type="Pfam" id="PF00759">
    <property type="entry name" value="Glyco_hydro_9"/>
    <property type="match status" value="1"/>
</dbReference>
<name>A0A7R9IPX9_9NEOP</name>
<reference evidence="11" key="1">
    <citation type="submission" date="2020-11" db="EMBL/GenBank/DDBJ databases">
        <authorList>
            <person name="Tran Van P."/>
        </authorList>
    </citation>
    <scope>NUCLEOTIDE SEQUENCE</scope>
</reference>
<dbReference type="EMBL" id="OE006106">
    <property type="protein sequence ID" value="CAD7462457.1"/>
    <property type="molecule type" value="Genomic_DNA"/>
</dbReference>
<dbReference type="InterPro" id="IPR008928">
    <property type="entry name" value="6-hairpin_glycosidase_sf"/>
</dbReference>
<evidence type="ECO:0000313" key="11">
    <source>
        <dbReference type="EMBL" id="CAD7462457.1"/>
    </source>
</evidence>
<keyword evidence="8" id="KW-0624">Polysaccharide degradation</keyword>
<evidence type="ECO:0000256" key="1">
    <source>
        <dbReference type="ARBA" id="ARBA00000966"/>
    </source>
</evidence>
<protein>
    <recommendedName>
        <fullName evidence="3">cellulase</fullName>
        <ecNumber evidence="3">3.2.1.4</ecNumber>
    </recommendedName>
</protein>
<gene>
    <name evidence="11" type="ORF">TTEB3V08_LOCUS10348</name>
</gene>
<feature type="signal peptide" evidence="9">
    <location>
        <begin position="1"/>
        <end position="18"/>
    </location>
</feature>
<keyword evidence="9" id="KW-0732">Signal</keyword>
<comment type="similarity">
    <text evidence="2">Belongs to the glycosyl hydrolase 9 (cellulase E) family.</text>
</comment>
<keyword evidence="7" id="KW-0326">Glycosidase</keyword>
<evidence type="ECO:0000256" key="5">
    <source>
        <dbReference type="ARBA" id="ARBA00023001"/>
    </source>
</evidence>
<evidence type="ECO:0000256" key="9">
    <source>
        <dbReference type="SAM" id="SignalP"/>
    </source>
</evidence>
<dbReference type="Gene3D" id="1.50.10.10">
    <property type="match status" value="1"/>
</dbReference>
<dbReference type="InterPro" id="IPR001701">
    <property type="entry name" value="Glyco_hydro_9"/>
</dbReference>
<keyword evidence="5" id="KW-0136">Cellulose degradation</keyword>
<evidence type="ECO:0000256" key="8">
    <source>
        <dbReference type="ARBA" id="ARBA00023326"/>
    </source>
</evidence>
<dbReference type="SUPFAM" id="SSF48208">
    <property type="entry name" value="Six-hairpin glycosidases"/>
    <property type="match status" value="1"/>
</dbReference>
<dbReference type="AlphaFoldDB" id="A0A7R9IPX9"/>
<dbReference type="EC" id="3.2.1.4" evidence="3"/>
<dbReference type="GO" id="GO:0030245">
    <property type="term" value="P:cellulose catabolic process"/>
    <property type="evidence" value="ECO:0007669"/>
    <property type="project" value="UniProtKB-KW"/>
</dbReference>
<evidence type="ECO:0000256" key="3">
    <source>
        <dbReference type="ARBA" id="ARBA00012601"/>
    </source>
</evidence>
<evidence type="ECO:0000256" key="6">
    <source>
        <dbReference type="ARBA" id="ARBA00023277"/>
    </source>
</evidence>
<organism evidence="11">
    <name type="scientific">Timema tahoe</name>
    <dbReference type="NCBI Taxonomy" id="61484"/>
    <lineage>
        <taxon>Eukaryota</taxon>
        <taxon>Metazoa</taxon>
        <taxon>Ecdysozoa</taxon>
        <taxon>Arthropoda</taxon>
        <taxon>Hexapoda</taxon>
        <taxon>Insecta</taxon>
        <taxon>Pterygota</taxon>
        <taxon>Neoptera</taxon>
        <taxon>Polyneoptera</taxon>
        <taxon>Phasmatodea</taxon>
        <taxon>Timematodea</taxon>
        <taxon>Timematoidea</taxon>
        <taxon>Timematidae</taxon>
        <taxon>Timema</taxon>
    </lineage>
</organism>
<accession>A0A7R9IPX9</accession>
<dbReference type="GO" id="GO:0008810">
    <property type="term" value="F:cellulase activity"/>
    <property type="evidence" value="ECO:0007669"/>
    <property type="project" value="UniProtKB-EC"/>
</dbReference>
<feature type="domain" description="Glycoside hydrolase family 9" evidence="10">
    <location>
        <begin position="23"/>
        <end position="462"/>
    </location>
</feature>
<sequence>MKEFQIVAVLLIACVAFATTYDYKDVLEKSLLFYEAQRSGKLPSDQKVTWRKDSALNDKGNNGEDLTGGYYDAGDFVKFGFQMSFAITVIAWGVLDHKTGYQTANALDDALKAIKWGTDYFIKAHTSENEFYAQVASGTVDHNYWGRPEDMTMERPAFKITTSAPGSDLAAETAAAMAAASLVFQSVDSSYSATLLQHAIQLFNFANTYRGKYSDAFADVRCCYNSSGYEDELVWGAAWLYRATNDNSYLQVIEEVYPTIQYYIGFNWDQKAGGADVLLAKLTGDSSYSTKMENYCDTMFNSQQKTPKGLIFISEWGSLSTTTYLLQICLEAAALGINTGTYQAAAKTQIDYMLGDGGRSYVVGFGDNYPTHAHHRSSPTYAHTQCQASNSNPRVNHFTVLARTPLPHVTGPSIVPRIPIHTCLTGALVGGPGANDDYEDVRSDYQHNEVGCVYNAAFQGVLATLIELGYSD</sequence>
<keyword evidence="6" id="KW-0119">Carbohydrate metabolism</keyword>
<comment type="catalytic activity">
    <reaction evidence="1">
        <text>Endohydrolysis of (1-&gt;4)-beta-D-glucosidic linkages in cellulose, lichenin and cereal beta-D-glucans.</text>
        <dbReference type="EC" id="3.2.1.4"/>
    </reaction>
</comment>
<evidence type="ECO:0000259" key="10">
    <source>
        <dbReference type="Pfam" id="PF00759"/>
    </source>
</evidence>
<dbReference type="InterPro" id="IPR012341">
    <property type="entry name" value="6hp_glycosidase-like_sf"/>
</dbReference>